<evidence type="ECO:0000256" key="1">
    <source>
        <dbReference type="SAM" id="MobiDB-lite"/>
    </source>
</evidence>
<sequence length="157" mass="16886">MPPRPSSHTAEQQPQVIQISRLALLACGFVLLGVASPALAWPAAFGWMVVIPFLVGAWVLRVRTVVGPEGITARSAFSTRTLAWDELDGLRFPKRGWARARRTDGTEVPLPVVTFGRLPQLAAGSGGRITDPYAAAREAEAREQAADTEPDADVESK</sequence>
<evidence type="ECO:0000313" key="4">
    <source>
        <dbReference type="EMBL" id="UYF96887.1"/>
    </source>
</evidence>
<name>A0A059MPA7_9NOCA</name>
<protein>
    <submittedName>
        <fullName evidence="4">PH domain-containing protein</fullName>
    </submittedName>
</protein>
<dbReference type="GeneID" id="83621228"/>
<gene>
    <name evidence="4" type="ORF">OCS65_12385</name>
</gene>
<dbReference type="Pfam" id="PF10756">
    <property type="entry name" value="bPH_6"/>
    <property type="match status" value="1"/>
</dbReference>
<accession>A0A059MPA7</accession>
<dbReference type="Proteomes" id="UP001163947">
    <property type="component" value="Chromosome"/>
</dbReference>
<reference evidence="4" key="1">
    <citation type="submission" date="2022-09" db="EMBL/GenBank/DDBJ databases">
        <title>The genome sequence of Rhodococcus aetherivorans N1.</title>
        <authorList>
            <person name="Jiang W."/>
        </authorList>
    </citation>
    <scope>NUCLEOTIDE SEQUENCE</scope>
    <source>
        <strain evidence="4">N1</strain>
    </source>
</reference>
<dbReference type="EMBL" id="CP106982">
    <property type="protein sequence ID" value="UYF96887.1"/>
    <property type="molecule type" value="Genomic_DNA"/>
</dbReference>
<keyword evidence="2" id="KW-1133">Transmembrane helix</keyword>
<keyword evidence="2" id="KW-0472">Membrane</keyword>
<feature type="region of interest" description="Disordered" evidence="1">
    <location>
        <begin position="132"/>
        <end position="157"/>
    </location>
</feature>
<feature type="domain" description="Low molecular weight protein antigen 6 PH" evidence="3">
    <location>
        <begin position="61"/>
        <end position="130"/>
    </location>
</feature>
<dbReference type="InterPro" id="IPR019692">
    <property type="entry name" value="CFP-6_PH"/>
</dbReference>
<dbReference type="AlphaFoldDB" id="A0A059MPA7"/>
<evidence type="ECO:0000313" key="5">
    <source>
        <dbReference type="Proteomes" id="UP001163947"/>
    </source>
</evidence>
<feature type="transmembrane region" description="Helical" evidence="2">
    <location>
        <begin position="45"/>
        <end position="62"/>
    </location>
</feature>
<keyword evidence="2" id="KW-0812">Transmembrane</keyword>
<organism evidence="4 5">
    <name type="scientific">Rhodococcus aetherivorans</name>
    <dbReference type="NCBI Taxonomy" id="191292"/>
    <lineage>
        <taxon>Bacteria</taxon>
        <taxon>Bacillati</taxon>
        <taxon>Actinomycetota</taxon>
        <taxon>Actinomycetes</taxon>
        <taxon>Mycobacteriales</taxon>
        <taxon>Nocardiaceae</taxon>
        <taxon>Rhodococcus</taxon>
    </lineage>
</organism>
<feature type="compositionally biased region" description="Acidic residues" evidence="1">
    <location>
        <begin position="146"/>
        <end position="157"/>
    </location>
</feature>
<evidence type="ECO:0000259" key="3">
    <source>
        <dbReference type="Pfam" id="PF10756"/>
    </source>
</evidence>
<proteinExistence type="predicted"/>
<evidence type="ECO:0000256" key="2">
    <source>
        <dbReference type="SAM" id="Phobius"/>
    </source>
</evidence>
<dbReference type="RefSeq" id="WP_029544420.1">
    <property type="nucleotide sequence ID" value="NZ_BAAAYP010000035.1"/>
</dbReference>